<protein>
    <recommendedName>
        <fullName evidence="3">Lipoprotein</fullName>
    </recommendedName>
</protein>
<dbReference type="RefSeq" id="WP_267282392.1">
    <property type="nucleotide sequence ID" value="NZ_JAOVZV010000019.1"/>
</dbReference>
<evidence type="ECO:0000313" key="2">
    <source>
        <dbReference type="Proteomes" id="UP001070176"/>
    </source>
</evidence>
<organism evidence="1 2">
    <name type="scientific">Chryseobacterium luquanense</name>
    <dbReference type="NCBI Taxonomy" id="2983766"/>
    <lineage>
        <taxon>Bacteria</taxon>
        <taxon>Pseudomonadati</taxon>
        <taxon>Bacteroidota</taxon>
        <taxon>Flavobacteriia</taxon>
        <taxon>Flavobacteriales</taxon>
        <taxon>Weeksellaceae</taxon>
        <taxon>Chryseobacterium group</taxon>
        <taxon>Chryseobacterium</taxon>
    </lineage>
</organism>
<name>A0ABT3Y7H0_9FLAO</name>
<keyword evidence="2" id="KW-1185">Reference proteome</keyword>
<gene>
    <name evidence="1" type="ORF">OEA66_16415</name>
</gene>
<dbReference type="EMBL" id="JAOVZV010000019">
    <property type="protein sequence ID" value="MCX8533931.1"/>
    <property type="molecule type" value="Genomic_DNA"/>
</dbReference>
<dbReference type="PROSITE" id="PS51257">
    <property type="entry name" value="PROKAR_LIPOPROTEIN"/>
    <property type="match status" value="1"/>
</dbReference>
<accession>A0ABT3Y7H0</accession>
<sequence>MRKLFIILFSALLLSSCETKIDKIDNFVSNYNASSSMKNSYMIKSTKAVASGENEITININTFNDSENKEEKRLIKSSIPEIMGQAIRSEREGKELLEKDVKFIIKIYGIGGRVIANEIIDKNSSIGKVSKNIKSLPKENKQVSALDTVLEVYNKNLPFEDKSSGTKIMSIKADEENNIVYTVEVPESFKVLLTIDDSEEVIKEAIANSPRFKQIFTKTEALGVNNIIFNYIDAKGNSVKEITISKTDIQ</sequence>
<proteinExistence type="predicted"/>
<evidence type="ECO:0000313" key="1">
    <source>
        <dbReference type="EMBL" id="MCX8533931.1"/>
    </source>
</evidence>
<evidence type="ECO:0008006" key="3">
    <source>
        <dbReference type="Google" id="ProtNLM"/>
    </source>
</evidence>
<reference evidence="1" key="1">
    <citation type="submission" date="2022-10" db="EMBL/GenBank/DDBJ databases">
        <title>Chryseobacterium sp. nov., a novel bacterial species.</title>
        <authorList>
            <person name="Cao Y."/>
        </authorList>
    </citation>
    <scope>NUCLEOTIDE SEQUENCE</scope>
    <source>
        <strain evidence="1">KC 927</strain>
    </source>
</reference>
<dbReference type="Proteomes" id="UP001070176">
    <property type="component" value="Unassembled WGS sequence"/>
</dbReference>
<comment type="caution">
    <text evidence="1">The sequence shown here is derived from an EMBL/GenBank/DDBJ whole genome shotgun (WGS) entry which is preliminary data.</text>
</comment>